<dbReference type="Proteomes" id="UP000663852">
    <property type="component" value="Unassembled WGS sequence"/>
</dbReference>
<keyword evidence="3" id="KW-1185">Reference proteome</keyword>
<accession>A0A815WC20</accession>
<protein>
    <submittedName>
        <fullName evidence="2">Uncharacterized protein</fullName>
    </submittedName>
</protein>
<evidence type="ECO:0000313" key="1">
    <source>
        <dbReference type="EMBL" id="CAF1426417.1"/>
    </source>
</evidence>
<dbReference type="OrthoDB" id="6021021at2759"/>
<name>A0A815WC20_ADIRI</name>
<dbReference type="EMBL" id="CAJNOJ010000383">
    <property type="protein sequence ID" value="CAF1426417.1"/>
    <property type="molecule type" value="Genomic_DNA"/>
</dbReference>
<evidence type="ECO:0000313" key="2">
    <source>
        <dbReference type="EMBL" id="CAF1540088.1"/>
    </source>
</evidence>
<gene>
    <name evidence="1" type="ORF">EDS130_LOCUS37893</name>
    <name evidence="2" type="ORF">XAT740_LOCUS42117</name>
</gene>
<dbReference type="EMBL" id="CAJNOR010005011">
    <property type="protein sequence ID" value="CAF1540088.1"/>
    <property type="molecule type" value="Genomic_DNA"/>
</dbReference>
<evidence type="ECO:0000313" key="3">
    <source>
        <dbReference type="Proteomes" id="UP000663828"/>
    </source>
</evidence>
<reference evidence="2" key="1">
    <citation type="submission" date="2021-02" db="EMBL/GenBank/DDBJ databases">
        <authorList>
            <person name="Nowell W R."/>
        </authorList>
    </citation>
    <scope>NUCLEOTIDE SEQUENCE</scope>
</reference>
<proteinExistence type="predicted"/>
<dbReference type="Proteomes" id="UP000663828">
    <property type="component" value="Unassembled WGS sequence"/>
</dbReference>
<organism evidence="2 3">
    <name type="scientific">Adineta ricciae</name>
    <name type="common">Rotifer</name>
    <dbReference type="NCBI Taxonomy" id="249248"/>
    <lineage>
        <taxon>Eukaryota</taxon>
        <taxon>Metazoa</taxon>
        <taxon>Spiralia</taxon>
        <taxon>Gnathifera</taxon>
        <taxon>Rotifera</taxon>
        <taxon>Eurotatoria</taxon>
        <taxon>Bdelloidea</taxon>
        <taxon>Adinetida</taxon>
        <taxon>Adinetidae</taxon>
        <taxon>Adineta</taxon>
    </lineage>
</organism>
<comment type="caution">
    <text evidence="2">The sequence shown here is derived from an EMBL/GenBank/DDBJ whole genome shotgun (WGS) entry which is preliminary data.</text>
</comment>
<sequence length="111" mass="12626">MLSSVVTVCIGNPYRYDKINQPLASYFYRLNSPNATFSKPVLNSLYIPLIVNLFSRSQADELLLIAFEFSDILPQFNYNRIDCSKVFTLSISPAMGNYFISDWKTSGTVSY</sequence>
<dbReference type="AlphaFoldDB" id="A0A815WC20"/>